<dbReference type="STRING" id="512399.A8709_17930"/>
<sequence>MNTSVYFMIFSLILIVGLLATLQIGFSRKNREGDTTYFQKTGTKWVRLTALYVVSIVAGLLALIAFIRYSVE</sequence>
<name>A0A1C0ZZB8_9BACL</name>
<feature type="transmembrane region" description="Helical" evidence="1">
    <location>
        <begin position="6"/>
        <end position="27"/>
    </location>
</feature>
<keyword evidence="1" id="KW-0472">Membrane</keyword>
<proteinExistence type="predicted"/>
<gene>
    <name evidence="2" type="ORF">A8709_17930</name>
</gene>
<protein>
    <submittedName>
        <fullName evidence="2">Uncharacterized protein</fullName>
    </submittedName>
</protein>
<evidence type="ECO:0000313" key="2">
    <source>
        <dbReference type="EMBL" id="OCT13483.1"/>
    </source>
</evidence>
<organism evidence="2 3">
    <name type="scientific">Paenibacillus pectinilyticus</name>
    <dbReference type="NCBI Taxonomy" id="512399"/>
    <lineage>
        <taxon>Bacteria</taxon>
        <taxon>Bacillati</taxon>
        <taxon>Bacillota</taxon>
        <taxon>Bacilli</taxon>
        <taxon>Bacillales</taxon>
        <taxon>Paenibacillaceae</taxon>
        <taxon>Paenibacillus</taxon>
    </lineage>
</organism>
<evidence type="ECO:0000256" key="1">
    <source>
        <dbReference type="SAM" id="Phobius"/>
    </source>
</evidence>
<dbReference type="EMBL" id="LYPC01000022">
    <property type="protein sequence ID" value="OCT13483.1"/>
    <property type="molecule type" value="Genomic_DNA"/>
</dbReference>
<comment type="caution">
    <text evidence="2">The sequence shown here is derived from an EMBL/GenBank/DDBJ whole genome shotgun (WGS) entry which is preliminary data.</text>
</comment>
<feature type="transmembrane region" description="Helical" evidence="1">
    <location>
        <begin position="48"/>
        <end position="69"/>
    </location>
</feature>
<accession>A0A1C0ZZB8</accession>
<keyword evidence="3" id="KW-1185">Reference proteome</keyword>
<reference evidence="3" key="1">
    <citation type="submission" date="2016-05" db="EMBL/GenBank/DDBJ databases">
        <title>Paenibacillus oryzae. sp. nov., isolated from the rice root.</title>
        <authorList>
            <person name="Zhang J."/>
            <person name="Zhang X."/>
        </authorList>
    </citation>
    <scope>NUCLEOTIDE SEQUENCE [LARGE SCALE GENOMIC DNA]</scope>
    <source>
        <strain evidence="3">KCTC13222</strain>
    </source>
</reference>
<dbReference type="AlphaFoldDB" id="A0A1C0ZZB8"/>
<dbReference type="OrthoDB" id="2665332at2"/>
<evidence type="ECO:0000313" key="3">
    <source>
        <dbReference type="Proteomes" id="UP000093309"/>
    </source>
</evidence>
<keyword evidence="1" id="KW-1133">Transmembrane helix</keyword>
<dbReference type="RefSeq" id="WP_065853545.1">
    <property type="nucleotide sequence ID" value="NZ_LYPC01000022.1"/>
</dbReference>
<dbReference type="Proteomes" id="UP000093309">
    <property type="component" value="Unassembled WGS sequence"/>
</dbReference>
<keyword evidence="1" id="KW-0812">Transmembrane</keyword>